<evidence type="ECO:0000256" key="1">
    <source>
        <dbReference type="SAM" id="MobiDB-lite"/>
    </source>
</evidence>
<reference evidence="2" key="1">
    <citation type="submission" date="2022-08" db="UniProtKB">
        <authorList>
            <consortium name="EnsemblMetazoa"/>
        </authorList>
    </citation>
    <scope>IDENTIFICATION</scope>
</reference>
<evidence type="ECO:0000313" key="2">
    <source>
        <dbReference type="EnsemblMetazoa" id="ACOM032615-PA.1"/>
    </source>
</evidence>
<dbReference type="EnsemblMetazoa" id="ACOM032615-RA">
    <property type="protein sequence ID" value="ACOM032615-PA.1"/>
    <property type="gene ID" value="ACOM032615"/>
</dbReference>
<protein>
    <submittedName>
        <fullName evidence="2">Uncharacterized protein</fullName>
    </submittedName>
</protein>
<organism evidence="2">
    <name type="scientific">Anopheles coluzzii</name>
    <name type="common">African malaria mosquito</name>
    <dbReference type="NCBI Taxonomy" id="1518534"/>
    <lineage>
        <taxon>Eukaryota</taxon>
        <taxon>Metazoa</taxon>
        <taxon>Ecdysozoa</taxon>
        <taxon>Arthropoda</taxon>
        <taxon>Hexapoda</taxon>
        <taxon>Insecta</taxon>
        <taxon>Pterygota</taxon>
        <taxon>Neoptera</taxon>
        <taxon>Endopterygota</taxon>
        <taxon>Diptera</taxon>
        <taxon>Nematocera</taxon>
        <taxon>Culicoidea</taxon>
        <taxon>Culicidae</taxon>
        <taxon>Anophelinae</taxon>
        <taxon>Anopheles</taxon>
    </lineage>
</organism>
<feature type="region of interest" description="Disordered" evidence="1">
    <location>
        <begin position="1"/>
        <end position="53"/>
    </location>
</feature>
<sequence>MAPIATTNEPKMAQGGEETLTRHADANQRYYPSSTNPRGRNEAQLAQGHGHIRRGAVRSPVDEGDRVRVVRLVDRCDRSGPDLDALVLQKRDGYCSIDSSPLNAEWILIDRNNFAVLQNRLKLGPDRAQINGHHQRCSHNRPKRHLCFGLFVAESEVADDQL</sequence>
<proteinExistence type="predicted"/>
<dbReference type="Proteomes" id="UP000075882">
    <property type="component" value="Unassembled WGS sequence"/>
</dbReference>
<dbReference type="AlphaFoldDB" id="A0A8W7PJ45"/>
<name>A0A8W7PJ45_ANOCL</name>
<accession>A0A8W7PJ45</accession>